<keyword evidence="5" id="KW-0067">ATP-binding</keyword>
<reference evidence="10" key="1">
    <citation type="journal article" date="2021" name="Microbiology">
        <title>Metagenomic Analysis of the Microbial Community in the Underground Coal Fire Area (Kemerovo Region, Russia) Revealed Predominance of Thermophilic Members of the Phyla Deinococcus-thermus, Aquificae, and Firmicutes.</title>
        <authorList>
            <person name="Kadnikov V."/>
            <person name="Mardanov A.V."/>
            <person name="Beletsky A.V."/>
            <person name="Karnachuk O.V."/>
            <person name="Ravin N.V."/>
        </authorList>
    </citation>
    <scope>NUCLEOTIDE SEQUENCE</scope>
    <source>
        <strain evidence="10">RBS10-49</strain>
    </source>
</reference>
<dbReference type="InterPro" id="IPR025110">
    <property type="entry name" value="AMP-bd_C"/>
</dbReference>
<evidence type="ECO:0000259" key="8">
    <source>
        <dbReference type="Pfam" id="PF13193"/>
    </source>
</evidence>
<keyword evidence="6" id="KW-0007">Acetylation</keyword>
<evidence type="ECO:0000313" key="10">
    <source>
        <dbReference type="EMBL" id="MBT9283052.1"/>
    </source>
</evidence>
<evidence type="ECO:0000259" key="7">
    <source>
        <dbReference type="Pfam" id="PF00501"/>
    </source>
</evidence>
<dbReference type="EC" id="6.2.1.1" evidence="2"/>
<evidence type="ECO:0000256" key="6">
    <source>
        <dbReference type="ARBA" id="ARBA00022990"/>
    </source>
</evidence>
<name>A0A947CXQ0_HYDSH</name>
<dbReference type="GO" id="GO:0003987">
    <property type="term" value="F:acetate-CoA ligase activity"/>
    <property type="evidence" value="ECO:0007669"/>
    <property type="project" value="UniProtKB-EC"/>
</dbReference>
<dbReference type="GO" id="GO:0005829">
    <property type="term" value="C:cytosol"/>
    <property type="evidence" value="ECO:0007669"/>
    <property type="project" value="TreeGrafter"/>
</dbReference>
<evidence type="ECO:0000256" key="1">
    <source>
        <dbReference type="ARBA" id="ARBA00006432"/>
    </source>
</evidence>
<dbReference type="Gene3D" id="3.40.50.12780">
    <property type="entry name" value="N-terminal domain of ligase-like"/>
    <property type="match status" value="1"/>
</dbReference>
<evidence type="ECO:0000256" key="4">
    <source>
        <dbReference type="ARBA" id="ARBA00022741"/>
    </source>
</evidence>
<accession>A0A947CXQ0</accession>
<dbReference type="InterPro" id="IPR042099">
    <property type="entry name" value="ANL_N_sf"/>
</dbReference>
<dbReference type="GO" id="GO:0005524">
    <property type="term" value="F:ATP binding"/>
    <property type="evidence" value="ECO:0007669"/>
    <property type="project" value="UniProtKB-KW"/>
</dbReference>
<keyword evidence="3 10" id="KW-0436">Ligase</keyword>
<feature type="domain" description="AMP-binding enzyme C-terminal" evidence="8">
    <location>
        <begin position="540"/>
        <end position="623"/>
    </location>
</feature>
<keyword evidence="4" id="KW-0547">Nucleotide-binding</keyword>
<proteinExistence type="inferred from homology"/>
<feature type="domain" description="Acetyl-coenzyme A synthetase N-terminal" evidence="9">
    <location>
        <begin position="44"/>
        <end position="95"/>
    </location>
</feature>
<dbReference type="InterPro" id="IPR045851">
    <property type="entry name" value="AMP-bd_C_sf"/>
</dbReference>
<evidence type="ECO:0000256" key="2">
    <source>
        <dbReference type="ARBA" id="ARBA00013275"/>
    </source>
</evidence>
<comment type="caution">
    <text evidence="10">The sequence shown here is derived from an EMBL/GenBank/DDBJ whole genome shotgun (WGS) entry which is preliminary data.</text>
</comment>
<evidence type="ECO:0000313" key="11">
    <source>
        <dbReference type="Proteomes" id="UP000748108"/>
    </source>
</evidence>
<dbReference type="GO" id="GO:0006085">
    <property type="term" value="P:acetyl-CoA biosynthetic process"/>
    <property type="evidence" value="ECO:0007669"/>
    <property type="project" value="TreeGrafter"/>
</dbReference>
<dbReference type="Pfam" id="PF16177">
    <property type="entry name" value="ACAS_N"/>
    <property type="match status" value="1"/>
</dbReference>
<dbReference type="Gene3D" id="3.30.300.30">
    <property type="match status" value="1"/>
</dbReference>
<dbReference type="EMBL" id="JAHHQF010000071">
    <property type="protein sequence ID" value="MBT9283052.1"/>
    <property type="molecule type" value="Genomic_DNA"/>
</dbReference>
<dbReference type="PANTHER" id="PTHR24095:SF14">
    <property type="entry name" value="ACETYL-COENZYME A SYNTHETASE 1"/>
    <property type="match status" value="1"/>
</dbReference>
<dbReference type="Pfam" id="PF13193">
    <property type="entry name" value="AMP-binding_C"/>
    <property type="match status" value="1"/>
</dbReference>
<gene>
    <name evidence="10" type="ORF">KM312_10505</name>
</gene>
<dbReference type="Pfam" id="PF00501">
    <property type="entry name" value="AMP-binding"/>
    <property type="match status" value="1"/>
</dbReference>
<protein>
    <recommendedName>
        <fullName evidence="2">acetate--CoA ligase</fullName>
        <ecNumber evidence="2">6.2.1.1</ecNumber>
    </recommendedName>
</protein>
<dbReference type="PANTHER" id="PTHR24095">
    <property type="entry name" value="ACETYL-COENZYME A SYNTHETASE"/>
    <property type="match status" value="1"/>
</dbReference>
<dbReference type="AlphaFoldDB" id="A0A947CXQ0"/>
<evidence type="ECO:0000256" key="5">
    <source>
        <dbReference type="ARBA" id="ARBA00022840"/>
    </source>
</evidence>
<dbReference type="InterPro" id="IPR000873">
    <property type="entry name" value="AMP-dep_synth/lig_dom"/>
</dbReference>
<evidence type="ECO:0000256" key="3">
    <source>
        <dbReference type="ARBA" id="ARBA00022598"/>
    </source>
</evidence>
<dbReference type="SUPFAM" id="SSF56801">
    <property type="entry name" value="Acetyl-CoA synthetase-like"/>
    <property type="match status" value="1"/>
</dbReference>
<comment type="similarity">
    <text evidence="1">Belongs to the ATP-dependent AMP-binding enzyme family.</text>
</comment>
<dbReference type="InterPro" id="IPR032387">
    <property type="entry name" value="ACAS_N"/>
</dbReference>
<sequence length="663" mass="72869">MEERGTVRDGNLEAGGAIYVGKSLEPPTEALRRKAPLSDLEAAALLEEARLAPERYWARIAGELAWFSPWHTLVEGTIERFRYFVGGLSNVCYNCLDRHLPARKNKVALFYEREDGRREVWTYRELVDAVGRLAAALRRAGVGTGDRVAVYMTNTPETFIYIHALTRIGAIYTVLFAGFSEEAIRERLRDFRPKLVLTADYTVRRGRRVPLKATLDGALQGLDGIERIVVARRFPEEPVPMGGRDVGYDEFVAGIAKPAPVVPVEANAPGFVIYTSGTTAKPKGLVHSGIGFLVGAYANVKWSLNLQDDDVYWCTADVGWLTFPIFALVGGLAHGATLVVYEGAPDHPTPGRFYDLLARYRVNKVFTAPTLLRMLRRAGDDWIHGTEDLELVALVGEPLDPETYHWTKERLGGGRIFVNNTYGQTETGTAWASSIVGLSPTKPGAAGHPLPGYAAEVVDEFGQPVPAGELGFLVLTRPFPSLARTVWGDPERYREIYFSRIPGKYFSGDAAILDPDGQLWVTGRVDDVINVSGHRIGTMELEAALINHPAVAEAAVVGEPDPIRGEVPVAFVILRSGVAATDRAAREALERELAEAIVREIGAYARPARVFIVPTLPRTRSGKIMRRLLRELRLKGDVAGDLTTLDNPDAIAELKALRERGEL</sequence>
<feature type="domain" description="AMP-dependent synthetase/ligase" evidence="7">
    <location>
        <begin position="98"/>
        <end position="478"/>
    </location>
</feature>
<dbReference type="NCBIfam" id="NF001208">
    <property type="entry name" value="PRK00174.1"/>
    <property type="match status" value="1"/>
</dbReference>
<evidence type="ECO:0000259" key="9">
    <source>
        <dbReference type="Pfam" id="PF16177"/>
    </source>
</evidence>
<dbReference type="Proteomes" id="UP000748108">
    <property type="component" value="Unassembled WGS sequence"/>
</dbReference>
<organism evidence="10 11">
    <name type="scientific">Hydrogenibacillus schlegelii</name>
    <name type="common">Bacillus schlegelii</name>
    <dbReference type="NCBI Taxonomy" id="1484"/>
    <lineage>
        <taxon>Bacteria</taxon>
        <taxon>Bacillati</taxon>
        <taxon>Bacillota</taxon>
        <taxon>Bacilli</taxon>
        <taxon>Bacillales</taxon>
        <taxon>Bacillales Family X. Incertae Sedis</taxon>
        <taxon>Hydrogenibacillus</taxon>
    </lineage>
</organism>